<evidence type="ECO:0000256" key="3">
    <source>
        <dbReference type="ARBA" id="ARBA00022989"/>
    </source>
</evidence>
<feature type="transmembrane region" description="Helical" evidence="5">
    <location>
        <begin position="282"/>
        <end position="308"/>
    </location>
</feature>
<dbReference type="InterPro" id="IPR004841">
    <property type="entry name" value="AA-permease/SLC12A_dom"/>
</dbReference>
<feature type="transmembrane region" description="Helical" evidence="5">
    <location>
        <begin position="21"/>
        <end position="47"/>
    </location>
</feature>
<feature type="transmembrane region" description="Helical" evidence="5">
    <location>
        <begin position="140"/>
        <end position="159"/>
    </location>
</feature>
<comment type="subcellular location">
    <subcellularLocation>
        <location evidence="1">Membrane</location>
        <topology evidence="1">Multi-pass membrane protein</topology>
    </subcellularLocation>
</comment>
<dbReference type="Proteomes" id="UP000505377">
    <property type="component" value="Chromosome"/>
</dbReference>
<keyword evidence="8" id="KW-1185">Reference proteome</keyword>
<dbReference type="PANTHER" id="PTHR42770:SF7">
    <property type="entry name" value="MEMBRANE PROTEIN"/>
    <property type="match status" value="1"/>
</dbReference>
<reference evidence="7 8" key="1">
    <citation type="submission" date="2020-05" db="EMBL/GenBank/DDBJ databases">
        <authorList>
            <person name="Mo P."/>
        </authorList>
    </citation>
    <scope>NUCLEOTIDE SEQUENCE [LARGE SCALE GENOMIC DNA]</scope>
    <source>
        <strain evidence="7 8">Gen01</strain>
    </source>
</reference>
<evidence type="ECO:0000259" key="6">
    <source>
        <dbReference type="Pfam" id="PF00324"/>
    </source>
</evidence>
<gene>
    <name evidence="7" type="ORF">HOP40_06875</name>
</gene>
<keyword evidence="2 5" id="KW-0812">Transmembrane</keyword>
<accession>A0A6M6JTR0</accession>
<feature type="transmembrane region" description="Helical" evidence="5">
    <location>
        <begin position="202"/>
        <end position="225"/>
    </location>
</feature>
<evidence type="ECO:0000256" key="1">
    <source>
        <dbReference type="ARBA" id="ARBA00004141"/>
    </source>
</evidence>
<sequence>MPKLRRRSPVHGLDRRNLGPAEVLAQSVAGAAPAAAMATVPAIVAATAGPGTLWAFVVATVVALLIGSCIGQFTRRMAAAGSLYSLTAQGLGPAAAFSSGVALLVGYGVLAMAALAGSAIYLDALVARLGGSTEGSRPVLVLAVCVLAVLATAGVLVRVRLSARLVLLVEAVSITLMTVVFLALLGADAPAGPPPPDPGPGGIAAAVLPALGAFIGFEAATAMGVEARRPFRTIPRVVSWTAAATGLLYLFAAYTQVSGFASGGLTTAPQPVLTLAMAQGQAWIAVVLDLGIAMSFAACTLATLGALVRVVFSMARDGIVPAALGGTHPRFRTPHVAIAVVLPVVAAVPAGLLAAGVPGPRVLAELLTVATAGYLVAYLLVCLAAPPFLRRIGELTAWPVAVTAVAAPVLLAVLGAFVVSAWGGAVPLVIALLVLAGAVWLGWLRWRRPAALAGIGAYDETVADDVLVGP</sequence>
<evidence type="ECO:0000313" key="7">
    <source>
        <dbReference type="EMBL" id="QJY50446.1"/>
    </source>
</evidence>
<feature type="transmembrane region" description="Helical" evidence="5">
    <location>
        <begin position="94"/>
        <end position="120"/>
    </location>
</feature>
<dbReference type="GO" id="GO:0055085">
    <property type="term" value="P:transmembrane transport"/>
    <property type="evidence" value="ECO:0007669"/>
    <property type="project" value="InterPro"/>
</dbReference>
<proteinExistence type="predicted"/>
<feature type="transmembrane region" description="Helical" evidence="5">
    <location>
        <begin position="237"/>
        <end position="262"/>
    </location>
</feature>
<keyword evidence="3 5" id="KW-1133">Transmembrane helix</keyword>
<dbReference type="Gene3D" id="1.20.1740.10">
    <property type="entry name" value="Amino acid/polyamine transporter I"/>
    <property type="match status" value="1"/>
</dbReference>
<dbReference type="GO" id="GO:0016020">
    <property type="term" value="C:membrane"/>
    <property type="evidence" value="ECO:0007669"/>
    <property type="project" value="UniProtKB-SubCell"/>
</dbReference>
<dbReference type="AlphaFoldDB" id="A0A6M6JTR0"/>
<keyword evidence="4 5" id="KW-0472">Membrane</keyword>
<feature type="transmembrane region" description="Helical" evidence="5">
    <location>
        <begin position="397"/>
        <end position="419"/>
    </location>
</feature>
<protein>
    <submittedName>
        <fullName evidence="7">APC family permease</fullName>
    </submittedName>
</protein>
<feature type="transmembrane region" description="Helical" evidence="5">
    <location>
        <begin position="53"/>
        <end position="73"/>
    </location>
</feature>
<organism evidence="7 8">
    <name type="scientific">Pseudonocardia broussonetiae</name>
    <dbReference type="NCBI Taxonomy" id="2736640"/>
    <lineage>
        <taxon>Bacteria</taxon>
        <taxon>Bacillati</taxon>
        <taxon>Actinomycetota</taxon>
        <taxon>Actinomycetes</taxon>
        <taxon>Pseudonocardiales</taxon>
        <taxon>Pseudonocardiaceae</taxon>
        <taxon>Pseudonocardia</taxon>
    </lineage>
</organism>
<feature type="transmembrane region" description="Helical" evidence="5">
    <location>
        <begin position="336"/>
        <end position="357"/>
    </location>
</feature>
<evidence type="ECO:0000256" key="2">
    <source>
        <dbReference type="ARBA" id="ARBA00022692"/>
    </source>
</evidence>
<dbReference type="PIRSF" id="PIRSF006060">
    <property type="entry name" value="AA_transporter"/>
    <property type="match status" value="1"/>
</dbReference>
<dbReference type="PANTHER" id="PTHR42770">
    <property type="entry name" value="AMINO ACID TRANSPORTER-RELATED"/>
    <property type="match status" value="1"/>
</dbReference>
<evidence type="ECO:0000313" key="8">
    <source>
        <dbReference type="Proteomes" id="UP000505377"/>
    </source>
</evidence>
<evidence type="ECO:0000256" key="5">
    <source>
        <dbReference type="SAM" id="Phobius"/>
    </source>
</evidence>
<feature type="transmembrane region" description="Helical" evidence="5">
    <location>
        <begin position="166"/>
        <end position="187"/>
    </location>
</feature>
<evidence type="ECO:0000256" key="4">
    <source>
        <dbReference type="ARBA" id="ARBA00023136"/>
    </source>
</evidence>
<dbReference type="InterPro" id="IPR050367">
    <property type="entry name" value="APC_superfamily"/>
</dbReference>
<feature type="domain" description="Amino acid permease/ SLC12A" evidence="6">
    <location>
        <begin position="23"/>
        <end position="399"/>
    </location>
</feature>
<feature type="transmembrane region" description="Helical" evidence="5">
    <location>
        <begin position="425"/>
        <end position="444"/>
    </location>
</feature>
<dbReference type="KEGG" id="pbro:HOP40_06875"/>
<dbReference type="EMBL" id="CP053564">
    <property type="protein sequence ID" value="QJY50446.1"/>
    <property type="molecule type" value="Genomic_DNA"/>
</dbReference>
<feature type="transmembrane region" description="Helical" evidence="5">
    <location>
        <begin position="363"/>
        <end position="385"/>
    </location>
</feature>
<name>A0A6M6JTR0_9PSEU</name>
<dbReference type="Pfam" id="PF00324">
    <property type="entry name" value="AA_permease"/>
    <property type="match status" value="1"/>
</dbReference>